<comment type="caution">
    <text evidence="1">The sequence shown here is derived from an EMBL/GenBank/DDBJ whole genome shotgun (WGS) entry which is preliminary data.</text>
</comment>
<name>H0JM71_9NOCA</name>
<protein>
    <submittedName>
        <fullName evidence="1">Antirestriction ArdA family protein</fullName>
    </submittedName>
</protein>
<reference evidence="1 2" key="1">
    <citation type="submission" date="2011-12" db="EMBL/GenBank/DDBJ databases">
        <authorList>
            <person name="Kriszt B."/>
            <person name="Tancsics A."/>
            <person name="Cserhati M."/>
            <person name="Toth A."/>
            <person name="Nagy I."/>
            <person name="Horvath B."/>
            <person name="Tamura T."/>
            <person name="Kukolya J."/>
            <person name="Szoboszlay S."/>
        </authorList>
    </citation>
    <scope>NUCLEOTIDE SEQUENCE [LARGE SCALE GENOMIC DNA]</scope>
    <source>
        <strain evidence="1 2">AK37</strain>
    </source>
</reference>
<dbReference type="Proteomes" id="UP000005064">
    <property type="component" value="Unassembled WGS sequence"/>
</dbReference>
<evidence type="ECO:0000313" key="1">
    <source>
        <dbReference type="EMBL" id="EHK85788.1"/>
    </source>
</evidence>
<organism evidence="1 2">
    <name type="scientific">Rhodococcus pyridinivorans AK37</name>
    <dbReference type="NCBI Taxonomy" id="1114960"/>
    <lineage>
        <taxon>Bacteria</taxon>
        <taxon>Bacillati</taxon>
        <taxon>Actinomycetota</taxon>
        <taxon>Actinomycetes</taxon>
        <taxon>Mycobacteriales</taxon>
        <taxon>Nocardiaceae</taxon>
        <taxon>Rhodococcus</taxon>
    </lineage>
</organism>
<evidence type="ECO:0000313" key="2">
    <source>
        <dbReference type="Proteomes" id="UP000005064"/>
    </source>
</evidence>
<proteinExistence type="predicted"/>
<dbReference type="PATRIC" id="fig|1114960.4.peg.685"/>
<dbReference type="EMBL" id="AHBW01000029">
    <property type="protein sequence ID" value="EHK85788.1"/>
    <property type="molecule type" value="Genomic_DNA"/>
</dbReference>
<dbReference type="Pfam" id="PF07275">
    <property type="entry name" value="ArdA"/>
    <property type="match status" value="1"/>
</dbReference>
<sequence length="91" mass="10170">MPCYNSGYLVGQWVDCTDVEHTTLADLHVGSGRAYAAWEEVWVLDHEYIPVDGEFGPLEAAQWGQCFEEASPERWPAVCAWVRSGMHVAQG</sequence>
<accession>H0JM71</accession>
<gene>
    <name evidence="1" type="ORF">AK37_03448</name>
</gene>
<dbReference type="InterPro" id="IPR009899">
    <property type="entry name" value="ArdA"/>
</dbReference>
<dbReference type="AlphaFoldDB" id="H0JM71"/>